<dbReference type="AlphaFoldDB" id="E9IUL3"/>
<feature type="non-terminal residue" evidence="2">
    <location>
        <position position="223"/>
    </location>
</feature>
<dbReference type="HOGENOM" id="CLU_1242833_0_0_1"/>
<sequence>DREAWFTASATHHPIPDVEAITFYIMNLKLRPNGLTWLDLVAESVLTPSSPRARELGERFSIFWRGGYITIRPLRNSHSALERRFSSRPGRSRGERNINSEKIRGRRTVESCVHTSDVSERMRPSQSDVRREYKSRRVIHPSVCSSAAACTYAHAREPVAGHVRRRTVRARIQTRRGSKRSSSCSCFSSSRTTAVRSSAFRSPSFSLFIVTFIIIVIIIITTE</sequence>
<name>E9IUL3_SOLIN</name>
<gene>
    <name evidence="2" type="ORF">SINV_04995</name>
</gene>
<feature type="non-terminal residue" evidence="2">
    <location>
        <position position="1"/>
    </location>
</feature>
<organism>
    <name type="scientific">Solenopsis invicta</name>
    <name type="common">Red imported fire ant</name>
    <name type="synonym">Solenopsis wagneri</name>
    <dbReference type="NCBI Taxonomy" id="13686"/>
    <lineage>
        <taxon>Eukaryota</taxon>
        <taxon>Metazoa</taxon>
        <taxon>Ecdysozoa</taxon>
        <taxon>Arthropoda</taxon>
        <taxon>Hexapoda</taxon>
        <taxon>Insecta</taxon>
        <taxon>Pterygota</taxon>
        <taxon>Neoptera</taxon>
        <taxon>Endopterygota</taxon>
        <taxon>Hymenoptera</taxon>
        <taxon>Apocrita</taxon>
        <taxon>Aculeata</taxon>
        <taxon>Formicoidea</taxon>
        <taxon>Formicidae</taxon>
        <taxon>Myrmicinae</taxon>
        <taxon>Solenopsis</taxon>
    </lineage>
</organism>
<evidence type="ECO:0000256" key="1">
    <source>
        <dbReference type="SAM" id="Phobius"/>
    </source>
</evidence>
<dbReference type="EMBL" id="GL765985">
    <property type="protein sequence ID" value="EFZ15740.1"/>
    <property type="molecule type" value="Genomic_DNA"/>
</dbReference>
<feature type="transmembrane region" description="Helical" evidence="1">
    <location>
        <begin position="205"/>
        <end position="222"/>
    </location>
</feature>
<keyword evidence="1" id="KW-1133">Transmembrane helix</keyword>
<proteinExistence type="predicted"/>
<evidence type="ECO:0000313" key="2">
    <source>
        <dbReference type="EMBL" id="EFZ15740.1"/>
    </source>
</evidence>
<keyword evidence="1" id="KW-0472">Membrane</keyword>
<protein>
    <submittedName>
        <fullName evidence="2">Uncharacterized protein</fullName>
    </submittedName>
</protein>
<reference evidence="2" key="1">
    <citation type="journal article" date="2011" name="Proc. Natl. Acad. Sci. U.S.A.">
        <title>The genome of the fire ant Solenopsis invicta.</title>
        <authorList>
            <person name="Wurm Y."/>
            <person name="Wang J."/>
            <person name="Riba-Grognuz O."/>
            <person name="Corona M."/>
            <person name="Nygaard S."/>
            <person name="Hunt B.G."/>
            <person name="Ingram K.K."/>
            <person name="Falquet L."/>
            <person name="Nipitwattanaphon M."/>
            <person name="Gotzek D."/>
            <person name="Dijkstra M.B."/>
            <person name="Oettler J."/>
            <person name="Comtesse F."/>
            <person name="Shih C.J."/>
            <person name="Wu W.J."/>
            <person name="Yang C.C."/>
            <person name="Thomas J."/>
            <person name="Beaudoing E."/>
            <person name="Pradervand S."/>
            <person name="Flegel V."/>
            <person name="Cook E.D."/>
            <person name="Fabbretti R."/>
            <person name="Stockinger H."/>
            <person name="Long L."/>
            <person name="Farmerie W.G."/>
            <person name="Oakey J."/>
            <person name="Boomsma J.J."/>
            <person name="Pamilo P."/>
            <person name="Yi S.V."/>
            <person name="Heinze J."/>
            <person name="Goodisman M.A."/>
            <person name="Farinelli L."/>
            <person name="Harshman K."/>
            <person name="Hulo N."/>
            <person name="Cerutti L."/>
            <person name="Xenarios I."/>
            <person name="Shoemaker D."/>
            <person name="Keller L."/>
        </authorList>
    </citation>
    <scope>NUCLEOTIDE SEQUENCE [LARGE SCALE GENOMIC DNA]</scope>
</reference>
<accession>E9IUL3</accession>
<keyword evidence="1" id="KW-0812">Transmembrane</keyword>